<sequence length="224" mass="25291">MSTKFCPACSTNVSLKLWTAHTTGRKHKQRVSELKAQAAKSAPRIAPNTNGTSLNAEKRPISNTSDEPGSSAKRSKLDNGENGTQTKKPAPTSSSANEYAFIPAGFFDNPEQNEKTEATIEKQKILDAEYQKFMNEISAAEQEVAAEDDVDTKAFTHERQLESIDETMGYWKSLNELEKRKEAISKIVKNVEMEYNKEEEKEESDDEDLEIDFEGDNWRSRKIF</sequence>
<accession>A0AC35GW77</accession>
<dbReference type="Proteomes" id="UP000887580">
    <property type="component" value="Unplaced"/>
</dbReference>
<organism evidence="1 2">
    <name type="scientific">Panagrolaimus sp. PS1159</name>
    <dbReference type="NCBI Taxonomy" id="55785"/>
    <lineage>
        <taxon>Eukaryota</taxon>
        <taxon>Metazoa</taxon>
        <taxon>Ecdysozoa</taxon>
        <taxon>Nematoda</taxon>
        <taxon>Chromadorea</taxon>
        <taxon>Rhabditida</taxon>
        <taxon>Tylenchina</taxon>
        <taxon>Panagrolaimomorpha</taxon>
        <taxon>Panagrolaimoidea</taxon>
        <taxon>Panagrolaimidae</taxon>
        <taxon>Panagrolaimus</taxon>
    </lineage>
</organism>
<name>A0AC35GW77_9BILA</name>
<protein>
    <submittedName>
        <fullName evidence="2">Zinc finger protein 830</fullName>
    </submittedName>
</protein>
<proteinExistence type="predicted"/>
<dbReference type="WBParaSite" id="PS1159_v2.g9336.t1">
    <property type="protein sequence ID" value="PS1159_v2.g9336.t1"/>
    <property type="gene ID" value="PS1159_v2.g9336"/>
</dbReference>
<evidence type="ECO:0000313" key="2">
    <source>
        <dbReference type="WBParaSite" id="PS1159_v2.g9336.t1"/>
    </source>
</evidence>
<reference evidence="2" key="1">
    <citation type="submission" date="2022-11" db="UniProtKB">
        <authorList>
            <consortium name="WormBaseParasite"/>
        </authorList>
    </citation>
    <scope>IDENTIFICATION</scope>
</reference>
<evidence type="ECO:0000313" key="1">
    <source>
        <dbReference type="Proteomes" id="UP000887580"/>
    </source>
</evidence>